<feature type="domain" description="ArsA/GET3 Anion-transporting ATPase-like" evidence="3">
    <location>
        <begin position="14"/>
        <end position="288"/>
    </location>
</feature>
<dbReference type="AlphaFoldDB" id="A0A2W5UH37"/>
<dbReference type="PANTHER" id="PTHR10803">
    <property type="entry name" value="ARSENICAL PUMP-DRIVING ATPASE ARSENITE-TRANSLOCATING ATPASE"/>
    <property type="match status" value="1"/>
</dbReference>
<evidence type="ECO:0000313" key="5">
    <source>
        <dbReference type="Proteomes" id="UP000249061"/>
    </source>
</evidence>
<comment type="catalytic activity">
    <reaction evidence="1">
        <text>arsenite(in) + ATP + H2O = arsenite(out) + ADP + phosphate + H(+)</text>
        <dbReference type="Rhea" id="RHEA:11348"/>
        <dbReference type="ChEBI" id="CHEBI:15377"/>
        <dbReference type="ChEBI" id="CHEBI:15378"/>
        <dbReference type="ChEBI" id="CHEBI:29242"/>
        <dbReference type="ChEBI" id="CHEBI:30616"/>
        <dbReference type="ChEBI" id="CHEBI:43474"/>
        <dbReference type="ChEBI" id="CHEBI:456216"/>
        <dbReference type="EC" id="7.3.2.7"/>
    </reaction>
</comment>
<dbReference type="GO" id="GO:0005524">
    <property type="term" value="F:ATP binding"/>
    <property type="evidence" value="ECO:0007669"/>
    <property type="project" value="InterPro"/>
</dbReference>
<dbReference type="EMBL" id="QFQP01000026">
    <property type="protein sequence ID" value="PZR08248.1"/>
    <property type="molecule type" value="Genomic_DNA"/>
</dbReference>
<evidence type="ECO:0000259" key="3">
    <source>
        <dbReference type="Pfam" id="PF02374"/>
    </source>
</evidence>
<name>A0A2W5UH37_9BACT</name>
<dbReference type="InterPro" id="IPR027417">
    <property type="entry name" value="P-loop_NTPase"/>
</dbReference>
<dbReference type="GO" id="GO:0016887">
    <property type="term" value="F:ATP hydrolysis activity"/>
    <property type="evidence" value="ECO:0007669"/>
    <property type="project" value="InterPro"/>
</dbReference>
<dbReference type="Pfam" id="PF02374">
    <property type="entry name" value="ArsA_ATPase"/>
    <property type="match status" value="1"/>
</dbReference>
<evidence type="ECO:0000256" key="2">
    <source>
        <dbReference type="ARBA" id="ARBA00066752"/>
    </source>
</evidence>
<dbReference type="PANTHER" id="PTHR10803:SF26">
    <property type="entry name" value="ANION TRANSPORTER ATPASE-RELATED"/>
    <property type="match status" value="1"/>
</dbReference>
<accession>A0A2W5UH37</accession>
<dbReference type="Gene3D" id="3.40.50.300">
    <property type="entry name" value="P-loop containing nucleotide triphosphate hydrolases"/>
    <property type="match status" value="1"/>
</dbReference>
<comment type="caution">
    <text evidence="4">The sequence shown here is derived from an EMBL/GenBank/DDBJ whole genome shotgun (WGS) entry which is preliminary data.</text>
</comment>
<protein>
    <recommendedName>
        <fullName evidence="2">arsenite-transporting ATPase</fullName>
        <ecNumber evidence="2">7.3.2.7</ecNumber>
    </recommendedName>
</protein>
<dbReference type="GO" id="GO:0015446">
    <property type="term" value="F:ATPase-coupled arsenite transmembrane transporter activity"/>
    <property type="evidence" value="ECO:0007669"/>
    <property type="project" value="UniProtKB-EC"/>
</dbReference>
<dbReference type="EC" id="7.3.2.7" evidence="2"/>
<organism evidence="4 5">
    <name type="scientific">Archangium gephyra</name>
    <dbReference type="NCBI Taxonomy" id="48"/>
    <lineage>
        <taxon>Bacteria</taxon>
        <taxon>Pseudomonadati</taxon>
        <taxon>Myxococcota</taxon>
        <taxon>Myxococcia</taxon>
        <taxon>Myxococcales</taxon>
        <taxon>Cystobacterineae</taxon>
        <taxon>Archangiaceae</taxon>
        <taxon>Archangium</taxon>
    </lineage>
</organism>
<proteinExistence type="predicted"/>
<evidence type="ECO:0000256" key="1">
    <source>
        <dbReference type="ARBA" id="ARBA00052296"/>
    </source>
</evidence>
<gene>
    <name evidence="4" type="ORF">DI536_25420</name>
</gene>
<reference evidence="4 5" key="1">
    <citation type="submission" date="2017-08" db="EMBL/GenBank/DDBJ databases">
        <title>Infants hospitalized years apart are colonized by the same room-sourced microbial strains.</title>
        <authorList>
            <person name="Brooks B."/>
            <person name="Olm M.R."/>
            <person name="Firek B.A."/>
            <person name="Baker R."/>
            <person name="Thomas B.C."/>
            <person name="Morowitz M.J."/>
            <person name="Banfield J.F."/>
        </authorList>
    </citation>
    <scope>NUCLEOTIDE SEQUENCE [LARGE SCALE GENOMIC DNA]</scope>
    <source>
        <strain evidence="4">S2_003_000_R2_14</strain>
    </source>
</reference>
<sequence>MNPIREAVEASDVLVTVGSGGVGKTTVAASLALRAALEGQGSLVCTIDPARRLANSLGLDALGNAEMEISAATFEQAGLKPKAVMRAMMLDMKRTWDDLIIRHAPADKRDKILANRFYQSLSTALAGSQEYVAMEKLWELRTQRDYPLIVLDTPPTAHALDFLDAPNRLLDFMDNDAAKWLLTPALAAGKIGLKLFNLGGSYVTKTISRFTGTETLQQLADFMLNISGMNEGFKERARQTRALLEADSTSFVLVTGPMPERLDETVHFHTLLKQNKMKVAAIVVNRVHAPVPASLWEEVARLPPDRQKKFEATLKENEQQARQDARGVERLREACEGTPLVLVPRFEHDVHDLRGLYETSHWLWGEQRLELSASAR</sequence>
<dbReference type="Proteomes" id="UP000249061">
    <property type="component" value="Unassembled WGS sequence"/>
</dbReference>
<dbReference type="InterPro" id="IPR016300">
    <property type="entry name" value="ATPase_ArsA/GET3"/>
</dbReference>
<dbReference type="SUPFAM" id="SSF52540">
    <property type="entry name" value="P-loop containing nucleoside triphosphate hydrolases"/>
    <property type="match status" value="1"/>
</dbReference>
<evidence type="ECO:0000313" key="4">
    <source>
        <dbReference type="EMBL" id="PZR08248.1"/>
    </source>
</evidence>
<dbReference type="InterPro" id="IPR025723">
    <property type="entry name" value="ArsA/GET3_ATPase-like"/>
</dbReference>